<dbReference type="PANTHER" id="PTHR43081:SF19">
    <property type="entry name" value="PH-SENSITIVE ADENYLATE CYCLASE RV1264"/>
    <property type="match status" value="1"/>
</dbReference>
<dbReference type="EMBL" id="JACQWF010000055">
    <property type="protein sequence ID" value="MBI4594974.1"/>
    <property type="molecule type" value="Genomic_DNA"/>
</dbReference>
<dbReference type="SMART" id="SM00044">
    <property type="entry name" value="CYCc"/>
    <property type="match status" value="1"/>
</dbReference>
<evidence type="ECO:0000313" key="2">
    <source>
        <dbReference type="EMBL" id="MBI4594974.1"/>
    </source>
</evidence>
<comment type="caution">
    <text evidence="2">The sequence shown here is derived from an EMBL/GenBank/DDBJ whole genome shotgun (WGS) entry which is preliminary data.</text>
</comment>
<dbReference type="InterPro" id="IPR001054">
    <property type="entry name" value="A/G_cyclase"/>
</dbReference>
<name>A0A933LPT1_UNCTE</name>
<dbReference type="PROSITE" id="PS50125">
    <property type="entry name" value="GUANYLATE_CYCLASE_2"/>
    <property type="match status" value="1"/>
</dbReference>
<dbReference type="Proteomes" id="UP000772181">
    <property type="component" value="Unassembled WGS sequence"/>
</dbReference>
<dbReference type="AlphaFoldDB" id="A0A933LPT1"/>
<reference evidence="2" key="1">
    <citation type="submission" date="2020-07" db="EMBL/GenBank/DDBJ databases">
        <title>Huge and variable diversity of episymbiotic CPR bacteria and DPANN archaea in groundwater ecosystems.</title>
        <authorList>
            <person name="He C.Y."/>
            <person name="Keren R."/>
            <person name="Whittaker M."/>
            <person name="Farag I.F."/>
            <person name="Doudna J."/>
            <person name="Cate J.H.D."/>
            <person name="Banfield J.F."/>
        </authorList>
    </citation>
    <scope>NUCLEOTIDE SEQUENCE</scope>
    <source>
        <strain evidence="2">NC_groundwater_1482_Ag_S-0.65um_47_24</strain>
    </source>
</reference>
<gene>
    <name evidence="2" type="ORF">HY730_01180</name>
</gene>
<feature type="domain" description="Guanylate cyclase" evidence="1">
    <location>
        <begin position="67"/>
        <end position="182"/>
    </location>
</feature>
<dbReference type="InterPro" id="IPR050697">
    <property type="entry name" value="Adenylyl/Guanylyl_Cyclase_3/4"/>
</dbReference>
<accession>A0A933LPT1</accession>
<dbReference type="GO" id="GO:0035556">
    <property type="term" value="P:intracellular signal transduction"/>
    <property type="evidence" value="ECO:0007669"/>
    <property type="project" value="InterPro"/>
</dbReference>
<dbReference type="PANTHER" id="PTHR43081">
    <property type="entry name" value="ADENYLATE CYCLASE, TERMINAL-DIFFERENTIATION SPECIFIC-RELATED"/>
    <property type="match status" value="1"/>
</dbReference>
<dbReference type="InterPro" id="IPR029787">
    <property type="entry name" value="Nucleotide_cyclase"/>
</dbReference>
<dbReference type="GO" id="GO:0006171">
    <property type="term" value="P:cAMP biosynthetic process"/>
    <property type="evidence" value="ECO:0007669"/>
    <property type="project" value="TreeGrafter"/>
</dbReference>
<evidence type="ECO:0000259" key="1">
    <source>
        <dbReference type="PROSITE" id="PS50125"/>
    </source>
</evidence>
<organism evidence="2 3">
    <name type="scientific">Tectimicrobiota bacterium</name>
    <dbReference type="NCBI Taxonomy" id="2528274"/>
    <lineage>
        <taxon>Bacteria</taxon>
        <taxon>Pseudomonadati</taxon>
        <taxon>Nitrospinota/Tectimicrobiota group</taxon>
        <taxon>Candidatus Tectimicrobiota</taxon>
    </lineage>
</organism>
<dbReference type="Gene3D" id="3.30.70.1230">
    <property type="entry name" value="Nucleotide cyclase"/>
    <property type="match status" value="1"/>
</dbReference>
<dbReference type="GO" id="GO:0004016">
    <property type="term" value="F:adenylate cyclase activity"/>
    <property type="evidence" value="ECO:0007669"/>
    <property type="project" value="UniProtKB-ARBA"/>
</dbReference>
<evidence type="ECO:0000313" key="3">
    <source>
        <dbReference type="Proteomes" id="UP000772181"/>
    </source>
</evidence>
<proteinExistence type="predicted"/>
<dbReference type="SUPFAM" id="SSF55073">
    <property type="entry name" value="Nucleotide cyclase"/>
    <property type="match status" value="1"/>
</dbReference>
<dbReference type="Pfam" id="PF00211">
    <property type="entry name" value="Guanylate_cyc"/>
    <property type="match status" value="1"/>
</dbReference>
<protein>
    <submittedName>
        <fullName evidence="2">Adenylate/guanylate cyclase domain-containing protein</fullName>
    </submittedName>
</protein>
<dbReference type="CDD" id="cd07302">
    <property type="entry name" value="CHD"/>
    <property type="match status" value="1"/>
</dbReference>
<sequence length="266" mass="29762">MQFEGHEIKSSDQESQRVNLGKLLEKTKWLIKQMLPAKAQSVSLEKLLDERERLDELIRDRFTREITVIFTDFEGLTSVADSAGDIASRILIKRKHNIVLPIIEAGHGVLVKTMGDGTLSYFKDASDAVRAAVRIQRKINTFNLSGKSAVPIMLRIGINTGVGFVEEHDIFGDVVNVASRFESLAGPGEIFISEETFNALTDKNEFYCRYVQTTNLEGKKDLFSVFKVFWNEHEIEKDRTLVGCPTIVIPDPVSSTGQALIGNPVF</sequence>